<evidence type="ECO:0000313" key="13">
    <source>
        <dbReference type="EMBL" id="KAJ9591386.1"/>
    </source>
</evidence>
<name>A0AAD8EIG4_DIPPU</name>
<dbReference type="Gene3D" id="1.10.390.10">
    <property type="entry name" value="Neutral Protease Domain 2"/>
    <property type="match status" value="1"/>
</dbReference>
<dbReference type="InterPro" id="IPR045357">
    <property type="entry name" value="Aminopeptidase_N-like_N"/>
</dbReference>
<evidence type="ECO:0000256" key="7">
    <source>
        <dbReference type="ARBA" id="ARBA00022801"/>
    </source>
</evidence>
<evidence type="ECO:0000313" key="14">
    <source>
        <dbReference type="Proteomes" id="UP001233999"/>
    </source>
</evidence>
<dbReference type="InterPro" id="IPR027268">
    <property type="entry name" value="Peptidase_M4/M1_CTD_sf"/>
</dbReference>
<gene>
    <name evidence="13" type="ORF">L9F63_001992</name>
</gene>
<keyword evidence="4" id="KW-0325">Glycoprotein</keyword>
<dbReference type="GO" id="GO:0008270">
    <property type="term" value="F:zinc ion binding"/>
    <property type="evidence" value="ECO:0007669"/>
    <property type="project" value="InterPro"/>
</dbReference>
<evidence type="ECO:0000256" key="4">
    <source>
        <dbReference type="ARBA" id="ARBA00022622"/>
    </source>
</evidence>
<keyword evidence="4" id="KW-0472">Membrane</keyword>
<dbReference type="GO" id="GO:0098552">
    <property type="term" value="C:side of membrane"/>
    <property type="evidence" value="ECO:0007669"/>
    <property type="project" value="UniProtKB-KW"/>
</dbReference>
<dbReference type="PRINTS" id="PR00756">
    <property type="entry name" value="ALADIPTASE"/>
</dbReference>
<evidence type="ECO:0000256" key="9">
    <source>
        <dbReference type="ARBA" id="ARBA00023049"/>
    </source>
</evidence>
<feature type="domain" description="Peptidase M1 membrane alanine aminopeptidase" evidence="11">
    <location>
        <begin position="295"/>
        <end position="479"/>
    </location>
</feature>
<evidence type="ECO:0000256" key="8">
    <source>
        <dbReference type="ARBA" id="ARBA00022833"/>
    </source>
</evidence>
<comment type="cofactor">
    <cofactor evidence="1">
        <name>Zn(2+)</name>
        <dbReference type="ChEBI" id="CHEBI:29105"/>
    </cofactor>
</comment>
<dbReference type="GO" id="GO:0005737">
    <property type="term" value="C:cytoplasm"/>
    <property type="evidence" value="ECO:0007669"/>
    <property type="project" value="TreeGrafter"/>
</dbReference>
<dbReference type="InterPro" id="IPR050344">
    <property type="entry name" value="Peptidase_M1_aminopeptidases"/>
</dbReference>
<dbReference type="Proteomes" id="UP001233999">
    <property type="component" value="Unassembled WGS sequence"/>
</dbReference>
<dbReference type="EMBL" id="JASPKZ010003868">
    <property type="protein sequence ID" value="KAJ9591386.1"/>
    <property type="molecule type" value="Genomic_DNA"/>
</dbReference>
<feature type="non-terminal residue" evidence="13">
    <location>
        <position position="537"/>
    </location>
</feature>
<dbReference type="GO" id="GO:0005886">
    <property type="term" value="C:plasma membrane"/>
    <property type="evidence" value="ECO:0007669"/>
    <property type="project" value="UniProtKB-SubCell"/>
</dbReference>
<dbReference type="GO" id="GO:0005615">
    <property type="term" value="C:extracellular space"/>
    <property type="evidence" value="ECO:0007669"/>
    <property type="project" value="TreeGrafter"/>
</dbReference>
<accession>A0AAD8EIG4</accession>
<reference evidence="13" key="1">
    <citation type="journal article" date="2023" name="IScience">
        <title>Live-bearing cockroach genome reveals convergent evolutionary mechanisms linked to viviparity in insects and beyond.</title>
        <authorList>
            <person name="Fouks B."/>
            <person name="Harrison M.C."/>
            <person name="Mikhailova A.A."/>
            <person name="Marchal E."/>
            <person name="English S."/>
            <person name="Carruthers M."/>
            <person name="Jennings E.C."/>
            <person name="Chiamaka E.L."/>
            <person name="Frigard R.A."/>
            <person name="Pippel M."/>
            <person name="Attardo G.M."/>
            <person name="Benoit J.B."/>
            <person name="Bornberg-Bauer E."/>
            <person name="Tobe S.S."/>
        </authorList>
    </citation>
    <scope>NUCLEOTIDE SEQUENCE</scope>
    <source>
        <strain evidence="13">Stay&amp;Tobe</strain>
    </source>
</reference>
<comment type="similarity">
    <text evidence="3">Belongs to the peptidase M1 family.</text>
</comment>
<evidence type="ECO:0000256" key="6">
    <source>
        <dbReference type="ARBA" id="ARBA00022723"/>
    </source>
</evidence>
<organism evidence="13 14">
    <name type="scientific">Diploptera punctata</name>
    <name type="common">Pacific beetle cockroach</name>
    <dbReference type="NCBI Taxonomy" id="6984"/>
    <lineage>
        <taxon>Eukaryota</taxon>
        <taxon>Metazoa</taxon>
        <taxon>Ecdysozoa</taxon>
        <taxon>Arthropoda</taxon>
        <taxon>Hexapoda</taxon>
        <taxon>Insecta</taxon>
        <taxon>Pterygota</taxon>
        <taxon>Neoptera</taxon>
        <taxon>Polyneoptera</taxon>
        <taxon>Dictyoptera</taxon>
        <taxon>Blattodea</taxon>
        <taxon>Blaberoidea</taxon>
        <taxon>Blaberidae</taxon>
        <taxon>Diplopterinae</taxon>
        <taxon>Diploptera</taxon>
    </lineage>
</organism>
<comment type="subcellular location">
    <subcellularLocation>
        <location evidence="2">Cell membrane</location>
        <topology evidence="2">Lipid-anchor</topology>
        <topology evidence="2">GPI-anchor</topology>
    </subcellularLocation>
</comment>
<dbReference type="SUPFAM" id="SSF63737">
    <property type="entry name" value="Leukotriene A4 hydrolase N-terminal domain"/>
    <property type="match status" value="1"/>
</dbReference>
<keyword evidence="8" id="KW-0862">Zinc</keyword>
<dbReference type="GO" id="GO:0006508">
    <property type="term" value="P:proteolysis"/>
    <property type="evidence" value="ECO:0007669"/>
    <property type="project" value="UniProtKB-KW"/>
</dbReference>
<evidence type="ECO:0008006" key="15">
    <source>
        <dbReference type="Google" id="ProtNLM"/>
    </source>
</evidence>
<keyword evidence="10" id="KW-0449">Lipoprotein</keyword>
<comment type="caution">
    <text evidence="13">The sequence shown here is derived from an EMBL/GenBank/DDBJ whole genome shotgun (WGS) entry which is preliminary data.</text>
</comment>
<evidence type="ECO:0000256" key="5">
    <source>
        <dbReference type="ARBA" id="ARBA00022670"/>
    </source>
</evidence>
<dbReference type="AlphaFoldDB" id="A0AAD8EIG4"/>
<evidence type="ECO:0000259" key="12">
    <source>
        <dbReference type="Pfam" id="PF17900"/>
    </source>
</evidence>
<feature type="domain" description="Aminopeptidase N-like N-terminal" evidence="12">
    <location>
        <begin position="32"/>
        <end position="247"/>
    </location>
</feature>
<evidence type="ECO:0000256" key="3">
    <source>
        <dbReference type="ARBA" id="ARBA00010136"/>
    </source>
</evidence>
<keyword evidence="5" id="KW-0645">Protease</keyword>
<dbReference type="Gene3D" id="2.60.40.1730">
    <property type="entry name" value="tricorn interacting facor f3 domain"/>
    <property type="match status" value="1"/>
</dbReference>
<dbReference type="PANTHER" id="PTHR11533">
    <property type="entry name" value="PROTEASE M1 ZINC METALLOPROTEASE"/>
    <property type="match status" value="1"/>
</dbReference>
<evidence type="ECO:0000256" key="10">
    <source>
        <dbReference type="ARBA" id="ARBA00023288"/>
    </source>
</evidence>
<evidence type="ECO:0000256" key="1">
    <source>
        <dbReference type="ARBA" id="ARBA00001947"/>
    </source>
</evidence>
<dbReference type="PANTHER" id="PTHR11533:SF18">
    <property type="entry name" value="FI02158P"/>
    <property type="match status" value="1"/>
</dbReference>
<proteinExistence type="inferred from homology"/>
<keyword evidence="6" id="KW-0479">Metal-binding</keyword>
<reference evidence="13" key="2">
    <citation type="submission" date="2023-05" db="EMBL/GenBank/DDBJ databases">
        <authorList>
            <person name="Fouks B."/>
        </authorList>
    </citation>
    <scope>NUCLEOTIDE SEQUENCE</scope>
    <source>
        <strain evidence="13">Stay&amp;Tobe</strain>
        <tissue evidence="13">Testes</tissue>
    </source>
</reference>
<dbReference type="GO" id="GO:0008237">
    <property type="term" value="F:metallopeptidase activity"/>
    <property type="evidence" value="ECO:0007669"/>
    <property type="project" value="UniProtKB-KW"/>
</dbReference>
<keyword evidence="7" id="KW-0378">Hydrolase</keyword>
<protein>
    <recommendedName>
        <fullName evidence="15">Aminopeptidase N</fullName>
    </recommendedName>
</protein>
<dbReference type="InterPro" id="IPR042097">
    <property type="entry name" value="Aminopeptidase_N-like_N_sf"/>
</dbReference>
<keyword evidence="14" id="KW-1185">Reference proteome</keyword>
<evidence type="ECO:0000259" key="11">
    <source>
        <dbReference type="Pfam" id="PF01433"/>
    </source>
</evidence>
<evidence type="ECO:0000256" key="2">
    <source>
        <dbReference type="ARBA" id="ARBA00004609"/>
    </source>
</evidence>
<dbReference type="Gene3D" id="3.30.2010.30">
    <property type="match status" value="1"/>
</dbReference>
<dbReference type="InterPro" id="IPR001930">
    <property type="entry name" value="Peptidase_M1"/>
</dbReference>
<dbReference type="Pfam" id="PF01433">
    <property type="entry name" value="Peptidase_M1"/>
    <property type="match status" value="1"/>
</dbReference>
<keyword evidence="4" id="KW-0336">GPI-anchor</keyword>
<dbReference type="Pfam" id="PF17900">
    <property type="entry name" value="Peptidase_M1_N"/>
    <property type="match status" value="1"/>
</dbReference>
<dbReference type="SUPFAM" id="SSF55486">
    <property type="entry name" value="Metalloproteases ('zincins'), catalytic domain"/>
    <property type="match status" value="1"/>
</dbReference>
<keyword evidence="9" id="KW-0482">Metalloprotease</keyword>
<sequence length="537" mass="62918">MATISTSALYLNYIMENDTWEEDKRLPTGIIPTSYRVALKPDLDLGKFTGSVEINIKCKENTNIIVLQAHNTLHIDTNLIILTPTWSNLSSMTDTMGQMMFSNSSHPNIASIKRNPTTDELIITTVEQMHIGDSYKLYIQFSGKIQFFNLKENYNNDYFCGMINLQLFMKIIHLFYSPFIMTSMLINCTRRVFPCFDEPSFKSRFQISVARPRNMTTVSVMPVDYSEEIQGDWMWDHFKISPPISTFSISIFTSELEKGKTIYIKTNRGKYTVQYFYNKYADKKIRNDTRFPFSKTIQFLEGYLGITFPVPKLDIVIIPSFIYNEMNTLGTILQNEYMSLIPSLIDQWVLHTITPKWWNNLNITNILGLYLTKITTINVTAKSSWYEMENDQTYSILSEPDQSTYMYKYFNVFKGEWFLQMLRESISEHTLKKGLFNLLIKNKYNTFDEAMLWDSLTEQAWKDRTLPADISVQTLANSWLHKPVFPIVTVKRNYGENSAVIHQHVFMRNYNSIARQYYEPKEHEWTEEEKANEMVDS</sequence>
<dbReference type="InterPro" id="IPR014782">
    <property type="entry name" value="Peptidase_M1_dom"/>
</dbReference>